<dbReference type="Proteomes" id="UP001059597">
    <property type="component" value="Chromosome"/>
</dbReference>
<evidence type="ECO:0000313" key="3">
    <source>
        <dbReference type="Proteomes" id="UP001059597"/>
    </source>
</evidence>
<organism evidence="2 3">
    <name type="scientific">Streptomyces nigrescens</name>
    <dbReference type="NCBI Taxonomy" id="1920"/>
    <lineage>
        <taxon>Bacteria</taxon>
        <taxon>Bacillati</taxon>
        <taxon>Actinomycetota</taxon>
        <taxon>Actinomycetes</taxon>
        <taxon>Kitasatosporales</taxon>
        <taxon>Streptomycetaceae</taxon>
        <taxon>Streptomyces</taxon>
    </lineage>
</organism>
<evidence type="ECO:0000256" key="1">
    <source>
        <dbReference type="SAM" id="MobiDB-lite"/>
    </source>
</evidence>
<reference evidence="2" key="1">
    <citation type="submission" date="2022-06" db="EMBL/GenBank/DDBJ databases">
        <title>Complete genome sequence of Streptomyces nigrescens HEK616.</title>
        <authorList>
            <person name="Asamizu S."/>
            <person name="Onaka H."/>
        </authorList>
    </citation>
    <scope>NUCLEOTIDE SEQUENCE</scope>
    <source>
        <strain evidence="2">HEK616</strain>
    </source>
</reference>
<feature type="compositionally biased region" description="Acidic residues" evidence="1">
    <location>
        <begin position="737"/>
        <end position="750"/>
    </location>
</feature>
<evidence type="ECO:0008006" key="4">
    <source>
        <dbReference type="Google" id="ProtNLM"/>
    </source>
</evidence>
<feature type="compositionally biased region" description="Basic and acidic residues" evidence="1">
    <location>
        <begin position="726"/>
        <end position="736"/>
    </location>
</feature>
<proteinExistence type="predicted"/>
<name>A0ABM8A2T5_STRNI</name>
<feature type="region of interest" description="Disordered" evidence="1">
    <location>
        <begin position="726"/>
        <end position="750"/>
    </location>
</feature>
<accession>A0ABM8A2T5</accession>
<feature type="compositionally biased region" description="Low complexity" evidence="1">
    <location>
        <begin position="635"/>
        <end position="663"/>
    </location>
</feature>
<protein>
    <recommendedName>
        <fullName evidence="4">PE-PGRS family protein</fullName>
    </recommendedName>
</protein>
<gene>
    <name evidence="2" type="ORF">HEK616_64350</name>
</gene>
<dbReference type="RefSeq" id="WP_261956272.1">
    <property type="nucleotide sequence ID" value="NZ_AP026073.1"/>
</dbReference>
<keyword evidence="3" id="KW-1185">Reference proteome</keyword>
<feature type="region of interest" description="Disordered" evidence="1">
    <location>
        <begin position="626"/>
        <end position="670"/>
    </location>
</feature>
<sequence>MSKSEAQAPITVEWGKEQVVVSDVARELPGASHVDDRMKLVKAGQDSALASLPEDAWHAVARASVAPELVAVQLRQPGGSDGSLLLEEHVDGATLRSVHTRVWLTELFPGIQPRTGQEVLDVDDPQVTGMDADGRPQAILRYEYRDLAHLRKHIWQTVHATLHINSYEESILARRVTRALIVHPVVIAFTDGTEPVHTLVARDGITRLASAWKVMAGPGATKEEAAEAATEALLAERKQPANEPLKSRTQRWALGRELRRELLREEFGRESAGEVPSLRAVQIAQTYVVPAHIVVGTQAHEGGMLPAADVFDDALRSILASVHVEFKPWDAAAQNLEVATRALKLVVQTRAREWGNEEQLGEVYALAVGRRPAADTPAIFRDPGIPATPLWRAVYLLHVLTRAELYAELRGRAKEIKNERRMTAKGYAGLLGPVVDEPWRAEKKAAVKQARKAWSNGGVLCKAVLSGGWIPVPTDDFTSLVAPALAGDVNARCTLALAGGTALIADKLITSNVGSALGTRREPGKVPFRADAHLVVGGLAAEGNELGLWTLALAAQRFEAGRLPRNASSRQEFGLPEEAAADGAYQHVAVDLAAPDRIRRHGEDEVPLLPWDVVYASDEARARKTIADAMPPVPRTAGPTGAQPGAGTDEAQSAAGSAAGQDAEASDDRPVGARIAEQRRALGLALSGAENALAKLRDLGEGRTYPPLFTDADEWHELREAAIRVHHQIDNHRPPSDEEDPVDDGTETDD</sequence>
<dbReference type="EMBL" id="AP026073">
    <property type="protein sequence ID" value="BDM72948.1"/>
    <property type="molecule type" value="Genomic_DNA"/>
</dbReference>
<evidence type="ECO:0000313" key="2">
    <source>
        <dbReference type="EMBL" id="BDM72948.1"/>
    </source>
</evidence>